<accession>A0ABP9AGU7</accession>
<feature type="region of interest" description="Disordered" evidence="1">
    <location>
        <begin position="506"/>
        <end position="527"/>
    </location>
</feature>
<proteinExistence type="predicted"/>
<sequence length="527" mass="57551">MTTSTAETPQAAHDPTPEEKLRAMVEAFKTTLTRHGGGNEDAAKNFEAMLDRSPYLKALMVQAVRDGQLAGFEINHNGFSGGNYDPNDRVLRMNYGELAIGHQDPQWMGQNIYLAAHETRHALEPAADKRQFLEFEAAASKEMHRFVIPGNGQAPGAVSQPPHDYTRALSGYVEASRRSEAVAEIAGFNAVVSMIRAEGRTPDLATIHEAAPERTGEYIHRSGEAPNYRYALQPGVVLNADFTMPENAANRRAVGREYFNDPASDTMFGARKDQDYTNHVAVRALQHIISIEAQLPELYASYGMRPSQVHINMKAIGLDEKQLEPYLKLPGGKPFVYYDTSTGVPVKKTFDPVVDNIQDKQEQPARSTAPGKVEPGKTGKPGKGPDADGYGADGVGALEPLERLGGRRRTDFDTIAATVSRDGRWDGEATRNIAAALLREVDRDPSVRQVDHVLVSDQGSGGPRVFAMYTPNQDREPYFHASVDATVAARQPLTQNLDAVIARQAAAEGVQPQQQDNAEASRGPRLA</sequence>
<dbReference type="RefSeq" id="WP_345301337.1">
    <property type="nucleotide sequence ID" value="NZ_BAABJE010000001.1"/>
</dbReference>
<organism evidence="2 3">
    <name type="scientific">Lysobacter hankyongensis</name>
    <dbReference type="NCBI Taxonomy" id="1176535"/>
    <lineage>
        <taxon>Bacteria</taxon>
        <taxon>Pseudomonadati</taxon>
        <taxon>Pseudomonadota</taxon>
        <taxon>Gammaproteobacteria</taxon>
        <taxon>Lysobacterales</taxon>
        <taxon>Lysobacteraceae</taxon>
        <taxon>Lysobacter</taxon>
    </lineage>
</organism>
<evidence type="ECO:0000313" key="3">
    <source>
        <dbReference type="Proteomes" id="UP001499959"/>
    </source>
</evidence>
<evidence type="ECO:0008006" key="4">
    <source>
        <dbReference type="Google" id="ProtNLM"/>
    </source>
</evidence>
<evidence type="ECO:0000313" key="2">
    <source>
        <dbReference type="EMBL" id="GAA4780934.1"/>
    </source>
</evidence>
<reference evidence="3" key="1">
    <citation type="journal article" date="2019" name="Int. J. Syst. Evol. Microbiol.">
        <title>The Global Catalogue of Microorganisms (GCM) 10K type strain sequencing project: providing services to taxonomists for standard genome sequencing and annotation.</title>
        <authorList>
            <consortium name="The Broad Institute Genomics Platform"/>
            <consortium name="The Broad Institute Genome Sequencing Center for Infectious Disease"/>
            <person name="Wu L."/>
            <person name="Ma J."/>
        </authorList>
    </citation>
    <scope>NUCLEOTIDE SEQUENCE [LARGE SCALE GENOMIC DNA]</scope>
    <source>
        <strain evidence="3">JCM 18204</strain>
    </source>
</reference>
<dbReference type="Proteomes" id="UP001499959">
    <property type="component" value="Unassembled WGS sequence"/>
</dbReference>
<keyword evidence="3" id="KW-1185">Reference proteome</keyword>
<protein>
    <recommendedName>
        <fullName evidence="4">Peptidoglycan-binding protein</fullName>
    </recommendedName>
</protein>
<gene>
    <name evidence="2" type="ORF">GCM10023307_01230</name>
</gene>
<comment type="caution">
    <text evidence="2">The sequence shown here is derived from an EMBL/GenBank/DDBJ whole genome shotgun (WGS) entry which is preliminary data.</text>
</comment>
<name>A0ABP9AGU7_9GAMM</name>
<evidence type="ECO:0000256" key="1">
    <source>
        <dbReference type="SAM" id="MobiDB-lite"/>
    </source>
</evidence>
<feature type="region of interest" description="Disordered" evidence="1">
    <location>
        <begin position="358"/>
        <end position="391"/>
    </location>
</feature>
<dbReference type="EMBL" id="BAABJE010000001">
    <property type="protein sequence ID" value="GAA4780934.1"/>
    <property type="molecule type" value="Genomic_DNA"/>
</dbReference>